<dbReference type="InterPro" id="IPR012338">
    <property type="entry name" value="Beta-lactam/transpept-like"/>
</dbReference>
<dbReference type="Pfam" id="PF00144">
    <property type="entry name" value="Beta-lactamase"/>
    <property type="match status" value="1"/>
</dbReference>
<dbReference type="InterPro" id="IPR001466">
    <property type="entry name" value="Beta-lactam-related"/>
</dbReference>
<sequence length="483" mass="52457">MEFFADLESLISSQDTTNESAAQFLAEIGSPSVSIAILDHGSITSKCISTVGGDSETLFQACSISKPITGMAAMRLVQAGKLQLDSKIVQLLPDRVISILETPHTKVLLQQITVRHLMSHTSGITIAHFSGYTKDAPDIETVLSGKAPANTLQVKVQGLPGHSLSYSGGAMTVLQIILEAVTGKDFPTLVKELVLDPLGMSRSFYTLKDGEKNVATAHFTGYTPCDVQWHDLPEKAAAGLWTTPTDLLKAVRAIQQSLKGDVGKEFLDKEIAREMLEEVHTTMALTWVAPKDPGDAFMHPGSNDPGWQCFVMGYADLKNGSGVQKLSGRKAWDGCGISIMTNSAAGFTVWAKVFHAITYLKGWVSLPYIDGGGPFVKIPLCARGAKISERWVEWKGSWRDAEKELVLESNEDEPVLLFGKSVSAKLVPAAIPSIEYAGSGKSINLVLEGLEMMLRLGWKDGNRDIELWYDGVPTRLLHLSRVD</sequence>
<gene>
    <name evidence="3" type="ORF">OIDMADRAFT_56553</name>
</gene>
<dbReference type="InterPro" id="IPR050491">
    <property type="entry name" value="AmpC-like"/>
</dbReference>
<dbReference type="PANTHER" id="PTHR46825:SF9">
    <property type="entry name" value="BETA-LACTAMASE-RELATED DOMAIN-CONTAINING PROTEIN"/>
    <property type="match status" value="1"/>
</dbReference>
<dbReference type="Gene3D" id="3.40.710.10">
    <property type="entry name" value="DD-peptidase/beta-lactamase superfamily"/>
    <property type="match status" value="1"/>
</dbReference>
<proteinExistence type="inferred from homology"/>
<evidence type="ECO:0000256" key="1">
    <source>
        <dbReference type="ARBA" id="ARBA00038215"/>
    </source>
</evidence>
<feature type="domain" description="Beta-lactamase-related" evidence="2">
    <location>
        <begin position="22"/>
        <end position="343"/>
    </location>
</feature>
<evidence type="ECO:0000259" key="2">
    <source>
        <dbReference type="Pfam" id="PF00144"/>
    </source>
</evidence>
<dbReference type="EMBL" id="KN832879">
    <property type="protein sequence ID" value="KIM99419.1"/>
    <property type="molecule type" value="Genomic_DNA"/>
</dbReference>
<evidence type="ECO:0000313" key="4">
    <source>
        <dbReference type="Proteomes" id="UP000054321"/>
    </source>
</evidence>
<dbReference type="AlphaFoldDB" id="A0A0C3H820"/>
<dbReference type="PANTHER" id="PTHR46825">
    <property type="entry name" value="D-ALANYL-D-ALANINE-CARBOXYPEPTIDASE/ENDOPEPTIDASE AMPH"/>
    <property type="match status" value="1"/>
</dbReference>
<keyword evidence="4" id="KW-1185">Reference proteome</keyword>
<dbReference type="OrthoDB" id="5946976at2759"/>
<evidence type="ECO:0000313" key="3">
    <source>
        <dbReference type="EMBL" id="KIM99419.1"/>
    </source>
</evidence>
<name>A0A0C3H820_OIDMZ</name>
<reference evidence="3 4" key="1">
    <citation type="submission" date="2014-04" db="EMBL/GenBank/DDBJ databases">
        <authorList>
            <consortium name="DOE Joint Genome Institute"/>
            <person name="Kuo A."/>
            <person name="Martino E."/>
            <person name="Perotto S."/>
            <person name="Kohler A."/>
            <person name="Nagy L.G."/>
            <person name="Floudas D."/>
            <person name="Copeland A."/>
            <person name="Barry K.W."/>
            <person name="Cichocki N."/>
            <person name="Veneault-Fourrey C."/>
            <person name="LaButti K."/>
            <person name="Lindquist E.A."/>
            <person name="Lipzen A."/>
            <person name="Lundell T."/>
            <person name="Morin E."/>
            <person name="Murat C."/>
            <person name="Sun H."/>
            <person name="Tunlid A."/>
            <person name="Henrissat B."/>
            <person name="Grigoriev I.V."/>
            <person name="Hibbett D.S."/>
            <person name="Martin F."/>
            <person name="Nordberg H.P."/>
            <person name="Cantor M.N."/>
            <person name="Hua S.X."/>
        </authorList>
    </citation>
    <scope>NUCLEOTIDE SEQUENCE [LARGE SCALE GENOMIC DNA]</scope>
    <source>
        <strain evidence="3 4">Zn</strain>
    </source>
</reference>
<reference evidence="4" key="2">
    <citation type="submission" date="2015-01" db="EMBL/GenBank/DDBJ databases">
        <title>Evolutionary Origins and Diversification of the Mycorrhizal Mutualists.</title>
        <authorList>
            <consortium name="DOE Joint Genome Institute"/>
            <consortium name="Mycorrhizal Genomics Consortium"/>
            <person name="Kohler A."/>
            <person name="Kuo A."/>
            <person name="Nagy L.G."/>
            <person name="Floudas D."/>
            <person name="Copeland A."/>
            <person name="Barry K.W."/>
            <person name="Cichocki N."/>
            <person name="Veneault-Fourrey C."/>
            <person name="LaButti K."/>
            <person name="Lindquist E.A."/>
            <person name="Lipzen A."/>
            <person name="Lundell T."/>
            <person name="Morin E."/>
            <person name="Murat C."/>
            <person name="Riley R."/>
            <person name="Ohm R."/>
            <person name="Sun H."/>
            <person name="Tunlid A."/>
            <person name="Henrissat B."/>
            <person name="Grigoriev I.V."/>
            <person name="Hibbett D.S."/>
            <person name="Martin F."/>
        </authorList>
    </citation>
    <scope>NUCLEOTIDE SEQUENCE [LARGE SCALE GENOMIC DNA]</scope>
    <source>
        <strain evidence="4">Zn</strain>
    </source>
</reference>
<comment type="similarity">
    <text evidence="1">Belongs to the peptidase S12 family.</text>
</comment>
<dbReference type="HOGENOM" id="CLU_020027_8_2_1"/>
<dbReference type="SUPFAM" id="SSF56601">
    <property type="entry name" value="beta-lactamase/transpeptidase-like"/>
    <property type="match status" value="1"/>
</dbReference>
<dbReference type="Proteomes" id="UP000054321">
    <property type="component" value="Unassembled WGS sequence"/>
</dbReference>
<organism evidence="3 4">
    <name type="scientific">Oidiodendron maius (strain Zn)</name>
    <dbReference type="NCBI Taxonomy" id="913774"/>
    <lineage>
        <taxon>Eukaryota</taxon>
        <taxon>Fungi</taxon>
        <taxon>Dikarya</taxon>
        <taxon>Ascomycota</taxon>
        <taxon>Pezizomycotina</taxon>
        <taxon>Leotiomycetes</taxon>
        <taxon>Leotiomycetes incertae sedis</taxon>
        <taxon>Myxotrichaceae</taxon>
        <taxon>Oidiodendron</taxon>
    </lineage>
</organism>
<protein>
    <recommendedName>
        <fullName evidence="2">Beta-lactamase-related domain-containing protein</fullName>
    </recommendedName>
</protein>
<dbReference type="InParanoid" id="A0A0C3H820"/>
<accession>A0A0C3H820</accession>
<dbReference type="STRING" id="913774.A0A0C3H820"/>